<dbReference type="InterPro" id="IPR011701">
    <property type="entry name" value="MFS"/>
</dbReference>
<dbReference type="Gene3D" id="1.20.1720.10">
    <property type="entry name" value="Multidrug resistance protein D"/>
    <property type="match status" value="1"/>
</dbReference>
<dbReference type="InterPro" id="IPR036259">
    <property type="entry name" value="MFS_trans_sf"/>
</dbReference>
<keyword evidence="7 8" id="KW-0472">Membrane</keyword>
<feature type="transmembrane region" description="Helical" evidence="8">
    <location>
        <begin position="137"/>
        <end position="162"/>
    </location>
</feature>
<feature type="transmembrane region" description="Helical" evidence="8">
    <location>
        <begin position="104"/>
        <end position="125"/>
    </location>
</feature>
<feature type="transmembrane region" description="Helical" evidence="8">
    <location>
        <begin position="345"/>
        <end position="364"/>
    </location>
</feature>
<protein>
    <recommendedName>
        <fullName evidence="8">Bcr/CflA family efflux transporter</fullName>
    </recommendedName>
</protein>
<feature type="transmembrane region" description="Helical" evidence="8">
    <location>
        <begin position="281"/>
        <end position="304"/>
    </location>
</feature>
<evidence type="ECO:0000313" key="11">
    <source>
        <dbReference type="Proteomes" id="UP000489961"/>
    </source>
</evidence>
<reference evidence="10 11" key="1">
    <citation type="submission" date="2020-02" db="EMBL/GenBank/DDBJ databases">
        <authorList>
            <person name="Chaudhuri R."/>
        </authorList>
    </citation>
    <scope>NUCLEOTIDE SEQUENCE [LARGE SCALE GENOMIC DNA]</scope>
    <source>
        <strain evidence="10">SFB21</strain>
    </source>
</reference>
<dbReference type="GO" id="GO:0042910">
    <property type="term" value="F:xenobiotic transmembrane transporter activity"/>
    <property type="evidence" value="ECO:0007669"/>
    <property type="project" value="InterPro"/>
</dbReference>
<evidence type="ECO:0000256" key="3">
    <source>
        <dbReference type="ARBA" id="ARBA00022448"/>
    </source>
</evidence>
<comment type="caution">
    <text evidence="10">The sequence shown here is derived from an EMBL/GenBank/DDBJ whole genome shotgun (WGS) entry which is preliminary data.</text>
</comment>
<evidence type="ECO:0000313" key="10">
    <source>
        <dbReference type="EMBL" id="CAB1211548.1"/>
    </source>
</evidence>
<dbReference type="RefSeq" id="WP_174558869.1">
    <property type="nucleotide sequence ID" value="NZ_CADDTS010000016.1"/>
</dbReference>
<evidence type="ECO:0000256" key="6">
    <source>
        <dbReference type="ARBA" id="ARBA00022989"/>
    </source>
</evidence>
<dbReference type="CDD" id="cd17320">
    <property type="entry name" value="MFS_MdfA_MDR_like"/>
    <property type="match status" value="1"/>
</dbReference>
<dbReference type="NCBIfam" id="TIGR00710">
    <property type="entry name" value="efflux_Bcr_CflA"/>
    <property type="match status" value="1"/>
</dbReference>
<comment type="similarity">
    <text evidence="2 8">Belongs to the major facilitator superfamily. Bcr/CmlA family.</text>
</comment>
<proteinExistence type="inferred from homology"/>
<dbReference type="AlphaFoldDB" id="A0A811G901"/>
<feature type="transmembrane region" description="Helical" evidence="8">
    <location>
        <begin position="168"/>
        <end position="187"/>
    </location>
</feature>
<dbReference type="InterPro" id="IPR004812">
    <property type="entry name" value="Efflux_drug-R_Bcr/CmlA"/>
</dbReference>
<dbReference type="PANTHER" id="PTHR23502">
    <property type="entry name" value="MAJOR FACILITATOR SUPERFAMILY"/>
    <property type="match status" value="1"/>
</dbReference>
<dbReference type="PROSITE" id="PS50850">
    <property type="entry name" value="MFS"/>
    <property type="match status" value="1"/>
</dbReference>
<feature type="transmembrane region" description="Helical" evidence="8">
    <location>
        <begin position="12"/>
        <end position="35"/>
    </location>
</feature>
<evidence type="ECO:0000256" key="4">
    <source>
        <dbReference type="ARBA" id="ARBA00022475"/>
    </source>
</evidence>
<comment type="subcellular location">
    <subcellularLocation>
        <location evidence="8">Cell inner membrane</location>
        <topology evidence="8">Multi-pass membrane protein</topology>
    </subcellularLocation>
    <subcellularLocation>
        <location evidence="1">Cell membrane</location>
        <topology evidence="1">Multi-pass membrane protein</topology>
    </subcellularLocation>
</comment>
<keyword evidence="4" id="KW-1003">Cell membrane</keyword>
<evidence type="ECO:0000256" key="8">
    <source>
        <dbReference type="RuleBase" id="RU365088"/>
    </source>
</evidence>
<feature type="domain" description="Major facilitator superfamily (MFS) profile" evidence="9">
    <location>
        <begin position="13"/>
        <end position="395"/>
    </location>
</feature>
<keyword evidence="5 8" id="KW-0812">Transmembrane</keyword>
<evidence type="ECO:0000256" key="1">
    <source>
        <dbReference type="ARBA" id="ARBA00004651"/>
    </source>
</evidence>
<feature type="transmembrane region" description="Helical" evidence="8">
    <location>
        <begin position="215"/>
        <end position="239"/>
    </location>
</feature>
<dbReference type="EMBL" id="CADDTS010000016">
    <property type="protein sequence ID" value="CAB1211548.1"/>
    <property type="molecule type" value="Genomic_DNA"/>
</dbReference>
<feature type="transmembrane region" description="Helical" evidence="8">
    <location>
        <begin position="310"/>
        <end position="333"/>
    </location>
</feature>
<dbReference type="GO" id="GO:1990961">
    <property type="term" value="P:xenobiotic detoxification by transmembrane export across the plasma membrane"/>
    <property type="evidence" value="ECO:0007669"/>
    <property type="project" value="InterPro"/>
</dbReference>
<dbReference type="Pfam" id="PF07690">
    <property type="entry name" value="MFS_1"/>
    <property type="match status" value="1"/>
</dbReference>
<evidence type="ECO:0000259" key="9">
    <source>
        <dbReference type="PROSITE" id="PS50850"/>
    </source>
</evidence>
<feature type="transmembrane region" description="Helical" evidence="8">
    <location>
        <begin position="47"/>
        <end position="67"/>
    </location>
</feature>
<keyword evidence="8" id="KW-0997">Cell inner membrane</keyword>
<organism evidence="10 11">
    <name type="scientific">Acinetobacter bouvetii</name>
    <dbReference type="NCBI Taxonomy" id="202951"/>
    <lineage>
        <taxon>Bacteria</taxon>
        <taxon>Pseudomonadati</taxon>
        <taxon>Pseudomonadota</taxon>
        <taxon>Gammaproteobacteria</taxon>
        <taxon>Moraxellales</taxon>
        <taxon>Moraxellaceae</taxon>
        <taxon>Acinetobacter</taxon>
    </lineage>
</organism>
<evidence type="ECO:0000256" key="7">
    <source>
        <dbReference type="ARBA" id="ARBA00023136"/>
    </source>
</evidence>
<dbReference type="Proteomes" id="UP000489961">
    <property type="component" value="Unassembled WGS sequence"/>
</dbReference>
<feature type="transmembrane region" description="Helical" evidence="8">
    <location>
        <begin position="251"/>
        <end position="269"/>
    </location>
</feature>
<sequence>MNTQTAQKAKNVPLWFLAILTLSGTLAMHIFVPVLPLVGQYFHAEIHQVQLTLSVYILGLALGQLFYGPLADAIGRRPVLVFGMLLYTCAGVGAIFASELNLLIFMRFLQALGGCTGLLLGRAIVRDTSTGIETTKRLSLLNMMVMFGPGLAPILGGFFAALSGWKTIFMVLSGLGLLNLFLVWIFVHDDETQQKQTSFQTVLADYKKLVTSPKFLGFTLGGSLATTSFYAFLGVAPFIVLHQLHGSIHHVSLYLALVMLGIWLGTFCSSRMVSRISLNRMVLIGSSISVSSAVILLACNFAHWLNPYTLMIPIIGYCFGGGFTSPAALTNTLNVNPKVAGSASGLYGCAQMSIGAICTSLSGLGNNPALSVACILLGASIFALGFFYLALRSPK</sequence>
<name>A0A811G901_9GAMM</name>
<dbReference type="InterPro" id="IPR020846">
    <property type="entry name" value="MFS_dom"/>
</dbReference>
<evidence type="ECO:0000256" key="2">
    <source>
        <dbReference type="ARBA" id="ARBA00006236"/>
    </source>
</evidence>
<keyword evidence="3 8" id="KW-0813">Transport</keyword>
<dbReference type="GO" id="GO:0005886">
    <property type="term" value="C:plasma membrane"/>
    <property type="evidence" value="ECO:0007669"/>
    <property type="project" value="UniProtKB-SubCell"/>
</dbReference>
<accession>A0A811G901</accession>
<dbReference type="PANTHER" id="PTHR23502:SF132">
    <property type="entry name" value="POLYAMINE TRANSPORTER 2-RELATED"/>
    <property type="match status" value="1"/>
</dbReference>
<dbReference type="SUPFAM" id="SSF103473">
    <property type="entry name" value="MFS general substrate transporter"/>
    <property type="match status" value="1"/>
</dbReference>
<feature type="transmembrane region" description="Helical" evidence="8">
    <location>
        <begin position="79"/>
        <end position="98"/>
    </location>
</feature>
<evidence type="ECO:0000256" key="5">
    <source>
        <dbReference type="ARBA" id="ARBA00022692"/>
    </source>
</evidence>
<gene>
    <name evidence="10" type="primary">bcr_1</name>
    <name evidence="10" type="ORF">SFB21_0918</name>
</gene>
<keyword evidence="6 8" id="KW-1133">Transmembrane helix</keyword>
<feature type="transmembrane region" description="Helical" evidence="8">
    <location>
        <begin position="370"/>
        <end position="391"/>
    </location>
</feature>